<evidence type="ECO:0000256" key="3">
    <source>
        <dbReference type="ARBA" id="ARBA00022824"/>
    </source>
</evidence>
<dbReference type="Pfam" id="PF08660">
    <property type="entry name" value="Alg14"/>
    <property type="match status" value="1"/>
</dbReference>
<keyword evidence="7" id="KW-1185">Reference proteome</keyword>
<evidence type="ECO:0000256" key="2">
    <source>
        <dbReference type="ARBA" id="ARBA00022692"/>
    </source>
</evidence>
<keyword evidence="4" id="KW-1133">Transmembrane helix</keyword>
<protein>
    <recommendedName>
        <fullName evidence="8">Polysaccharide biosynthesis protein</fullName>
    </recommendedName>
</protein>
<accession>A0ABQ6DWB0</accession>
<evidence type="ECO:0008006" key="8">
    <source>
        <dbReference type="Google" id="ProtNLM"/>
    </source>
</evidence>
<dbReference type="Gene3D" id="3.40.50.2000">
    <property type="entry name" value="Glycogen Phosphorylase B"/>
    <property type="match status" value="1"/>
</dbReference>
<name>A0ABQ6DWB0_9GAMM</name>
<evidence type="ECO:0000313" key="7">
    <source>
        <dbReference type="Proteomes" id="UP001157353"/>
    </source>
</evidence>
<keyword evidence="5" id="KW-0472">Membrane</keyword>
<dbReference type="EMBL" id="BSPQ01000001">
    <property type="protein sequence ID" value="GLS89026.1"/>
    <property type="molecule type" value="Genomic_DNA"/>
</dbReference>
<dbReference type="InterPro" id="IPR013969">
    <property type="entry name" value="Oligosacch_biosynth_Alg14"/>
</dbReference>
<dbReference type="PANTHER" id="PTHR12154:SF4">
    <property type="entry name" value="UDP-N-ACETYLGLUCOSAMINE TRANSFERASE SUBUNIT ALG14 HOMOLOG"/>
    <property type="match status" value="1"/>
</dbReference>
<keyword evidence="2" id="KW-0812">Transmembrane</keyword>
<proteinExistence type="predicted"/>
<gene>
    <name evidence="6" type="ORF">GCM10007916_00930</name>
</gene>
<evidence type="ECO:0000256" key="5">
    <source>
        <dbReference type="ARBA" id="ARBA00023136"/>
    </source>
</evidence>
<reference evidence="7" key="1">
    <citation type="journal article" date="2019" name="Int. J. Syst. Evol. Microbiol.">
        <title>The Global Catalogue of Microorganisms (GCM) 10K type strain sequencing project: providing services to taxonomists for standard genome sequencing and annotation.</title>
        <authorList>
            <consortium name="The Broad Institute Genomics Platform"/>
            <consortium name="The Broad Institute Genome Sequencing Center for Infectious Disease"/>
            <person name="Wu L."/>
            <person name="Ma J."/>
        </authorList>
    </citation>
    <scope>NUCLEOTIDE SEQUENCE [LARGE SCALE GENOMIC DNA]</scope>
    <source>
        <strain evidence="7">NBRC 103166</strain>
    </source>
</reference>
<sequence length="160" mass="17939">MYSNKSVLLCFGEGGHTAQMNRLVSKLIEPLSDFDLVSISDVKKKPEWSARHIVTGELRGKHKHSDILFNNGPFKIVKSLRSAIKNNNFQAMISTGPGIAIIAALLFKVYGIKVVHVETWSRFTTKSLTGRVMYLLADRFYVQHKSLLSIYPKAIYAGVL</sequence>
<comment type="caution">
    <text evidence="6">The sequence shown here is derived from an EMBL/GenBank/DDBJ whole genome shotgun (WGS) entry which is preliminary data.</text>
</comment>
<organism evidence="6 7">
    <name type="scientific">Psychromonas marina</name>
    <dbReference type="NCBI Taxonomy" id="88364"/>
    <lineage>
        <taxon>Bacteria</taxon>
        <taxon>Pseudomonadati</taxon>
        <taxon>Pseudomonadota</taxon>
        <taxon>Gammaproteobacteria</taxon>
        <taxon>Alteromonadales</taxon>
        <taxon>Psychromonadaceae</taxon>
        <taxon>Psychromonas</taxon>
    </lineage>
</organism>
<evidence type="ECO:0000256" key="4">
    <source>
        <dbReference type="ARBA" id="ARBA00022989"/>
    </source>
</evidence>
<keyword evidence="3" id="KW-0256">Endoplasmic reticulum</keyword>
<dbReference type="NCBIfam" id="NF041549">
    <property type="entry name" value="PssD"/>
    <property type="match status" value="1"/>
</dbReference>
<dbReference type="Proteomes" id="UP001157353">
    <property type="component" value="Unassembled WGS sequence"/>
</dbReference>
<dbReference type="RefSeq" id="WP_284202148.1">
    <property type="nucleotide sequence ID" value="NZ_BSPQ01000001.1"/>
</dbReference>
<evidence type="ECO:0000313" key="6">
    <source>
        <dbReference type="EMBL" id="GLS89026.1"/>
    </source>
</evidence>
<dbReference type="PANTHER" id="PTHR12154">
    <property type="entry name" value="GLYCOSYL TRANSFERASE-RELATED"/>
    <property type="match status" value="1"/>
</dbReference>
<comment type="subcellular location">
    <subcellularLocation>
        <location evidence="1">Endoplasmic reticulum membrane</location>
        <topology evidence="1">Single-pass membrane protein</topology>
    </subcellularLocation>
</comment>
<evidence type="ECO:0000256" key="1">
    <source>
        <dbReference type="ARBA" id="ARBA00004389"/>
    </source>
</evidence>